<keyword evidence="1" id="KW-0812">Transmembrane</keyword>
<sequence>MEALLAHAPGDHVPFQNMDVPDVPAAVSVSNRLSACCQGLQLMCSQNTKYQVPVAVLVVVVMVLVLVLVVLVLVVLVVLVLAVAVVSW</sequence>
<keyword evidence="4" id="KW-1185">Reference proteome</keyword>
<evidence type="ECO:0000313" key="4">
    <source>
        <dbReference type="Proteomes" id="UP000186817"/>
    </source>
</evidence>
<keyword evidence="1" id="KW-1133">Transmembrane helix</keyword>
<gene>
    <name evidence="3" type="ORF">AK812_SmicGene30172</name>
    <name evidence="2" type="ORF">AK812_SmicGene30174</name>
</gene>
<dbReference type="EMBL" id="LSRX01000812">
    <property type="protein sequence ID" value="OLP88478.1"/>
    <property type="molecule type" value="Genomic_DNA"/>
</dbReference>
<evidence type="ECO:0000313" key="3">
    <source>
        <dbReference type="EMBL" id="OLP88478.1"/>
    </source>
</evidence>
<dbReference type="EMBL" id="LSRX01000812">
    <property type="protein sequence ID" value="OLP88476.1"/>
    <property type="molecule type" value="Genomic_DNA"/>
</dbReference>
<name>A0A1Q9CZX2_SYMMI</name>
<keyword evidence="1" id="KW-0472">Membrane</keyword>
<feature type="transmembrane region" description="Helical" evidence="1">
    <location>
        <begin position="52"/>
        <end position="85"/>
    </location>
</feature>
<accession>A0A1Q9CZX2</accession>
<protein>
    <submittedName>
        <fullName evidence="2">Uncharacterized protein</fullName>
    </submittedName>
</protein>
<dbReference type="AlphaFoldDB" id="A0A1Q9CZX2"/>
<dbReference type="Proteomes" id="UP000186817">
    <property type="component" value="Unassembled WGS sequence"/>
</dbReference>
<comment type="caution">
    <text evidence="2">The sequence shown here is derived from an EMBL/GenBank/DDBJ whole genome shotgun (WGS) entry which is preliminary data.</text>
</comment>
<evidence type="ECO:0000313" key="2">
    <source>
        <dbReference type="EMBL" id="OLP88476.1"/>
    </source>
</evidence>
<evidence type="ECO:0000256" key="1">
    <source>
        <dbReference type="SAM" id="Phobius"/>
    </source>
</evidence>
<proteinExistence type="predicted"/>
<organism evidence="2 4">
    <name type="scientific">Symbiodinium microadriaticum</name>
    <name type="common">Dinoflagellate</name>
    <name type="synonym">Zooxanthella microadriatica</name>
    <dbReference type="NCBI Taxonomy" id="2951"/>
    <lineage>
        <taxon>Eukaryota</taxon>
        <taxon>Sar</taxon>
        <taxon>Alveolata</taxon>
        <taxon>Dinophyceae</taxon>
        <taxon>Suessiales</taxon>
        <taxon>Symbiodiniaceae</taxon>
        <taxon>Symbiodinium</taxon>
    </lineage>
</organism>
<reference evidence="2 4" key="1">
    <citation type="submission" date="2016-02" db="EMBL/GenBank/DDBJ databases">
        <title>Genome analysis of coral dinoflagellate symbionts highlights evolutionary adaptations to a symbiotic lifestyle.</title>
        <authorList>
            <person name="Aranda M."/>
            <person name="Li Y."/>
            <person name="Liew Y.J."/>
            <person name="Baumgarten S."/>
            <person name="Simakov O."/>
            <person name="Wilson M."/>
            <person name="Piel J."/>
            <person name="Ashoor H."/>
            <person name="Bougouffa S."/>
            <person name="Bajic V.B."/>
            <person name="Ryu T."/>
            <person name="Ravasi T."/>
            <person name="Bayer T."/>
            <person name="Micklem G."/>
            <person name="Kim H."/>
            <person name="Bhak J."/>
            <person name="Lajeunesse T.C."/>
            <person name="Voolstra C.R."/>
        </authorList>
    </citation>
    <scope>NUCLEOTIDE SEQUENCE [LARGE SCALE GENOMIC DNA]</scope>
    <source>
        <strain evidence="2 4">CCMP2467</strain>
    </source>
</reference>